<evidence type="ECO:0000256" key="7">
    <source>
        <dbReference type="ARBA" id="ARBA00023136"/>
    </source>
</evidence>
<dbReference type="GO" id="GO:0009252">
    <property type="term" value="P:peptidoglycan biosynthetic process"/>
    <property type="evidence" value="ECO:0007669"/>
    <property type="project" value="UniProtKB-UniRule"/>
</dbReference>
<dbReference type="PRINTS" id="PR01806">
    <property type="entry name" value="VIRFACTRMVIN"/>
</dbReference>
<feature type="transmembrane region" description="Helical" evidence="8">
    <location>
        <begin position="137"/>
        <end position="158"/>
    </location>
</feature>
<evidence type="ECO:0000256" key="3">
    <source>
        <dbReference type="ARBA" id="ARBA00022692"/>
    </source>
</evidence>
<dbReference type="Pfam" id="PF03023">
    <property type="entry name" value="MurJ"/>
    <property type="match status" value="1"/>
</dbReference>
<dbReference type="PANTHER" id="PTHR47019">
    <property type="entry name" value="LIPID II FLIPPASE MURJ"/>
    <property type="match status" value="1"/>
</dbReference>
<protein>
    <recommendedName>
        <fullName evidence="8">Probable lipid II flippase MurJ</fullName>
    </recommendedName>
</protein>
<dbReference type="CDD" id="cd13123">
    <property type="entry name" value="MATE_MurJ_like"/>
    <property type="match status" value="1"/>
</dbReference>
<dbReference type="AlphaFoldDB" id="A0A2H0FG46"/>
<dbReference type="GO" id="GO:0015648">
    <property type="term" value="F:lipid-linked peptidoglycan transporter activity"/>
    <property type="evidence" value="ECO:0007669"/>
    <property type="project" value="UniProtKB-UniRule"/>
</dbReference>
<evidence type="ECO:0000256" key="6">
    <source>
        <dbReference type="ARBA" id="ARBA00022989"/>
    </source>
</evidence>
<dbReference type="Proteomes" id="UP000230778">
    <property type="component" value="Unassembled WGS sequence"/>
</dbReference>
<evidence type="ECO:0000256" key="9">
    <source>
        <dbReference type="PIRNR" id="PIRNR002869"/>
    </source>
</evidence>
<keyword evidence="3 8" id="KW-0812">Transmembrane</keyword>
<feature type="transmembrane region" description="Helical" evidence="8">
    <location>
        <begin position="478"/>
        <end position="502"/>
    </location>
</feature>
<evidence type="ECO:0000256" key="4">
    <source>
        <dbReference type="ARBA" id="ARBA00022960"/>
    </source>
</evidence>
<organism evidence="10 11">
    <name type="scientific">Candidatus Nealsonbacteria bacterium CG18_big_fil_WC_8_21_14_2_50_37_10</name>
    <dbReference type="NCBI Taxonomy" id="1974717"/>
    <lineage>
        <taxon>Bacteria</taxon>
        <taxon>Candidatus Nealsoniibacteriota</taxon>
    </lineage>
</organism>
<accession>A0A2H0FG46</accession>
<evidence type="ECO:0000256" key="5">
    <source>
        <dbReference type="ARBA" id="ARBA00022984"/>
    </source>
</evidence>
<keyword evidence="5 8" id="KW-0573">Peptidoglycan synthesis</keyword>
<keyword evidence="2 8" id="KW-1003">Cell membrane</keyword>
<keyword evidence="8 9" id="KW-0813">Transport</keyword>
<feature type="transmembrane region" description="Helical" evidence="8">
    <location>
        <begin position="389"/>
        <end position="411"/>
    </location>
</feature>
<dbReference type="GO" id="GO:0071555">
    <property type="term" value="P:cell wall organization"/>
    <property type="evidence" value="ECO:0007669"/>
    <property type="project" value="UniProtKB-UniRule"/>
</dbReference>
<evidence type="ECO:0000313" key="11">
    <source>
        <dbReference type="Proteomes" id="UP000230778"/>
    </source>
</evidence>
<dbReference type="InterPro" id="IPR051050">
    <property type="entry name" value="Lipid_II_flippase_MurJ/MviN"/>
</dbReference>
<evidence type="ECO:0000256" key="1">
    <source>
        <dbReference type="ARBA" id="ARBA00004651"/>
    </source>
</evidence>
<feature type="transmembrane region" description="Helical" evidence="8">
    <location>
        <begin position="165"/>
        <end position="186"/>
    </location>
</feature>
<feature type="transmembrane region" description="Helical" evidence="8">
    <location>
        <begin position="443"/>
        <end position="466"/>
    </location>
</feature>
<sequence>MLNRFFNSQTNSVGAAAGILALSALISRVLGMVRDWLLAKTFGAGPELDVYFAAFRIPDLVYNILIAGGVIVAFLPLFSEYFSKEKKEDAWRFTNNTLNIFLFLLIFLCLILFIFASPLIKLITPGFNPEQLQKTIFLTRLMFLSPIFLGLSSIFSGILQYFNRFLIYGLCPILYNLGIIFGILFLASPLGVLGVAIGVILGAFFHFAIQIPSATASGFRYKPIFDFGDLGIKRVFLLMIPRTFGVASQQVNLLFITAIASTLGAGALSIFNFANNIQYLPIGIIGVSFAVAAFPRLSKTWAENEKGKFLSNFSSVFRQTLFLIIPISILTYLLRNQIVGIILRHGEFSFKAAELTAASIGLFCFGIFAQSLIPLIFRAFFSFQDTKTPTLISIAGMTLNVILSFYFTWLLDPARMLSASYGVNFSNIIVNIFSLQGIENVQILGLPLAFTIAGIFQFILLMVFLYRKIGDYRLREIFNSFLKILIASLSMAVLVYLTLYLVSLSLDTQTFWGIFWQTTITGLVGVLVYLIATFLLKSPEIEIIKSSMSRKFRK</sequence>
<dbReference type="GO" id="GO:0034204">
    <property type="term" value="P:lipid translocation"/>
    <property type="evidence" value="ECO:0007669"/>
    <property type="project" value="TreeGrafter"/>
</dbReference>
<feature type="transmembrane region" description="Helical" evidence="8">
    <location>
        <begin position="60"/>
        <end position="78"/>
    </location>
</feature>
<evidence type="ECO:0000313" key="10">
    <source>
        <dbReference type="EMBL" id="PIQ05646.1"/>
    </source>
</evidence>
<dbReference type="GO" id="GO:0008360">
    <property type="term" value="P:regulation of cell shape"/>
    <property type="evidence" value="ECO:0007669"/>
    <property type="project" value="UniProtKB-UniRule"/>
</dbReference>
<feature type="transmembrane region" description="Helical" evidence="8">
    <location>
        <begin position="251"/>
        <end position="271"/>
    </location>
</feature>
<name>A0A2H0FG46_9BACT</name>
<dbReference type="PANTHER" id="PTHR47019:SF1">
    <property type="entry name" value="LIPID II FLIPPASE MURJ"/>
    <property type="match status" value="1"/>
</dbReference>
<comment type="function">
    <text evidence="8 9">Involved in peptidoglycan biosynthesis. Transports lipid-linked peptidoglycan precursors from the inner to the outer leaflet of the cytoplasmic membrane.</text>
</comment>
<keyword evidence="4 8" id="KW-0133">Cell shape</keyword>
<dbReference type="InterPro" id="IPR004268">
    <property type="entry name" value="MurJ"/>
</dbReference>
<dbReference type="NCBIfam" id="TIGR01695">
    <property type="entry name" value="murJ_mviN"/>
    <property type="match status" value="1"/>
</dbReference>
<dbReference type="HAMAP" id="MF_02078">
    <property type="entry name" value="MurJ_MviN"/>
    <property type="match status" value="1"/>
</dbReference>
<evidence type="ECO:0000256" key="8">
    <source>
        <dbReference type="HAMAP-Rule" id="MF_02078"/>
    </source>
</evidence>
<dbReference type="PIRSF" id="PIRSF002869">
    <property type="entry name" value="MviN"/>
    <property type="match status" value="1"/>
</dbReference>
<keyword evidence="7 8" id="KW-0472">Membrane</keyword>
<comment type="subcellular location">
    <subcellularLocation>
        <location evidence="1 8">Cell membrane</location>
        <topology evidence="1 8">Multi-pass membrane protein</topology>
    </subcellularLocation>
</comment>
<proteinExistence type="inferred from homology"/>
<comment type="pathway">
    <text evidence="8">Cell wall biogenesis; peptidoglycan biosynthesis.</text>
</comment>
<keyword evidence="6 8" id="KW-1133">Transmembrane helix</keyword>
<evidence type="ECO:0000256" key="2">
    <source>
        <dbReference type="ARBA" id="ARBA00022475"/>
    </source>
</evidence>
<feature type="transmembrane region" description="Helical" evidence="8">
    <location>
        <begin position="316"/>
        <end position="335"/>
    </location>
</feature>
<comment type="similarity">
    <text evidence="8 9">Belongs to the MurJ/MviN family.</text>
</comment>
<dbReference type="UniPathway" id="UPA00219"/>
<dbReference type="EMBL" id="PCUC01000139">
    <property type="protein sequence ID" value="PIQ05646.1"/>
    <property type="molecule type" value="Genomic_DNA"/>
</dbReference>
<feature type="transmembrane region" description="Helical" evidence="8">
    <location>
        <begin position="192"/>
        <end position="212"/>
    </location>
</feature>
<gene>
    <name evidence="10" type="primary">mviN</name>
    <name evidence="8" type="synonym">murJ</name>
    <name evidence="10" type="ORF">COW72_02645</name>
</gene>
<keyword evidence="8 9" id="KW-0961">Cell wall biogenesis/degradation</keyword>
<dbReference type="GO" id="GO:0005886">
    <property type="term" value="C:plasma membrane"/>
    <property type="evidence" value="ECO:0007669"/>
    <property type="project" value="UniProtKB-SubCell"/>
</dbReference>
<feature type="transmembrane region" description="Helical" evidence="8">
    <location>
        <begin position="277"/>
        <end position="295"/>
    </location>
</feature>
<feature type="transmembrane region" description="Helical" evidence="8">
    <location>
        <begin position="514"/>
        <end position="536"/>
    </location>
</feature>
<feature type="transmembrane region" description="Helical" evidence="8">
    <location>
        <begin position="355"/>
        <end position="377"/>
    </location>
</feature>
<feature type="transmembrane region" description="Helical" evidence="8">
    <location>
        <begin position="98"/>
        <end position="117"/>
    </location>
</feature>
<reference evidence="10 11" key="1">
    <citation type="submission" date="2017-09" db="EMBL/GenBank/DDBJ databases">
        <title>Depth-based differentiation of microbial function through sediment-hosted aquifers and enrichment of novel symbionts in the deep terrestrial subsurface.</title>
        <authorList>
            <person name="Probst A.J."/>
            <person name="Ladd B."/>
            <person name="Jarett J.K."/>
            <person name="Geller-Mcgrath D.E."/>
            <person name="Sieber C.M."/>
            <person name="Emerson J.B."/>
            <person name="Anantharaman K."/>
            <person name="Thomas B.C."/>
            <person name="Malmstrom R."/>
            <person name="Stieglmeier M."/>
            <person name="Klingl A."/>
            <person name="Woyke T."/>
            <person name="Ryan C.M."/>
            <person name="Banfield J.F."/>
        </authorList>
    </citation>
    <scope>NUCLEOTIDE SEQUENCE [LARGE SCALE GENOMIC DNA]</scope>
    <source>
        <strain evidence="10">CG18_big_fil_WC_8_21_14_2_50_37_10</strain>
    </source>
</reference>
<comment type="caution">
    <text evidence="10">The sequence shown here is derived from an EMBL/GenBank/DDBJ whole genome shotgun (WGS) entry which is preliminary data.</text>
</comment>